<feature type="signal peptide" evidence="1">
    <location>
        <begin position="1"/>
        <end position="20"/>
    </location>
</feature>
<feature type="chain" id="PRO_5026135907" evidence="1">
    <location>
        <begin position="21"/>
        <end position="148"/>
    </location>
</feature>
<dbReference type="InterPro" id="IPR003172">
    <property type="entry name" value="ML_dom"/>
</dbReference>
<reference evidence="3" key="1">
    <citation type="submission" date="2018-11" db="EMBL/GenBank/DDBJ databases">
        <title>Henneguya salminicola genome and transcriptome.</title>
        <authorList>
            <person name="Yahalomi D."/>
            <person name="Atkinson S.D."/>
            <person name="Neuhof M."/>
            <person name="Chang E.S."/>
            <person name="Philippe H."/>
            <person name="Cartwright P."/>
            <person name="Bartholomew J.L."/>
            <person name="Huchon D."/>
        </authorList>
    </citation>
    <scope>NUCLEOTIDE SEQUENCE</scope>
    <source>
        <strain evidence="3">Hz1</strain>
        <tissue evidence="3">Whole</tissue>
    </source>
</reference>
<protein>
    <submittedName>
        <fullName evidence="3">Ecdysteroid-regulated 16 kDa protein (Trinotate prediction)</fullName>
    </submittedName>
</protein>
<dbReference type="SMART" id="SM00737">
    <property type="entry name" value="ML"/>
    <property type="match status" value="1"/>
</dbReference>
<dbReference type="Gene3D" id="2.60.40.770">
    <property type="match status" value="1"/>
</dbReference>
<feature type="domain" description="MD-2-related lipid-recognition" evidence="2">
    <location>
        <begin position="20"/>
        <end position="143"/>
    </location>
</feature>
<dbReference type="Pfam" id="PF02221">
    <property type="entry name" value="E1_DerP2_DerF2"/>
    <property type="match status" value="1"/>
</dbReference>
<evidence type="ECO:0000259" key="2">
    <source>
        <dbReference type="SMART" id="SM00737"/>
    </source>
</evidence>
<dbReference type="AlphaFoldDB" id="A0A6G3MLN1"/>
<name>A0A6G3MLN1_HENSL</name>
<dbReference type="SUPFAM" id="SSF81296">
    <property type="entry name" value="E set domains"/>
    <property type="match status" value="1"/>
</dbReference>
<keyword evidence="1" id="KW-0732">Signal</keyword>
<sequence>MIAILLILFKQWDCFYMSEATLCSNKDYIATNLSIYFAHCNMTPCVFKEGDIAEMKIVFIPDEDMSAFRLRISTMLFFIRVNHPEYEQDGCLHDHGLCPLKADVYNFFTLSVRIPNVYIKKIYVVRVELYSGSKHLVCFDTTIKIEKN</sequence>
<evidence type="ECO:0000313" key="3">
    <source>
        <dbReference type="EMBL" id="NDJ94889.1"/>
    </source>
</evidence>
<proteinExistence type="predicted"/>
<evidence type="ECO:0000256" key="1">
    <source>
        <dbReference type="SAM" id="SignalP"/>
    </source>
</evidence>
<dbReference type="InterPro" id="IPR014756">
    <property type="entry name" value="Ig_E-set"/>
</dbReference>
<accession>A0A6G3MLN1</accession>
<organism evidence="3">
    <name type="scientific">Henneguya salminicola</name>
    <name type="common">Myxosporean</name>
    <dbReference type="NCBI Taxonomy" id="69463"/>
    <lineage>
        <taxon>Eukaryota</taxon>
        <taxon>Metazoa</taxon>
        <taxon>Cnidaria</taxon>
        <taxon>Myxozoa</taxon>
        <taxon>Myxosporea</taxon>
        <taxon>Bivalvulida</taxon>
        <taxon>Platysporina</taxon>
        <taxon>Myxobolidae</taxon>
        <taxon>Henneguya</taxon>
    </lineage>
</organism>
<dbReference type="EMBL" id="GHBP01012743">
    <property type="protein sequence ID" value="NDJ94889.1"/>
    <property type="molecule type" value="Transcribed_RNA"/>
</dbReference>